<dbReference type="STRING" id="1095630.A0A2J6T7V5"/>
<gene>
    <name evidence="2" type="ORF">K444DRAFT_423846</name>
</gene>
<keyword evidence="3" id="KW-1185">Reference proteome</keyword>
<proteinExistence type="predicted"/>
<evidence type="ECO:0000313" key="2">
    <source>
        <dbReference type="EMBL" id="PMD59100.1"/>
    </source>
</evidence>
<dbReference type="InterPro" id="IPR029058">
    <property type="entry name" value="AB_hydrolase_fold"/>
</dbReference>
<evidence type="ECO:0000313" key="3">
    <source>
        <dbReference type="Proteomes" id="UP000235371"/>
    </source>
</evidence>
<dbReference type="Pfam" id="PF09994">
    <property type="entry name" value="T6SS_Tle1-like_cat"/>
    <property type="match status" value="1"/>
</dbReference>
<dbReference type="SUPFAM" id="SSF53474">
    <property type="entry name" value="alpha/beta-Hydrolases"/>
    <property type="match status" value="1"/>
</dbReference>
<feature type="domain" description="T6SS Phospholipase effector Tle1-like catalytic" evidence="1">
    <location>
        <begin position="62"/>
        <end position="358"/>
    </location>
</feature>
<dbReference type="InParanoid" id="A0A2J6T7V5"/>
<dbReference type="EMBL" id="KZ613817">
    <property type="protein sequence ID" value="PMD59100.1"/>
    <property type="molecule type" value="Genomic_DNA"/>
</dbReference>
<dbReference type="OrthoDB" id="59699at2759"/>
<dbReference type="RefSeq" id="XP_024736004.1">
    <property type="nucleotide sequence ID" value="XM_024872725.1"/>
</dbReference>
<protein>
    <recommendedName>
        <fullName evidence="1">T6SS Phospholipase effector Tle1-like catalytic domain-containing protein</fullName>
    </recommendedName>
</protein>
<dbReference type="PANTHER" id="PTHR33840">
    <property type="match status" value="1"/>
</dbReference>
<sequence>MISLIFRRTKSAFRAETLGPKAVIRASFSRAEPRRNFTSSTVILAAMSSDQQNTVPKRAVGKKFVIACDGTWMNSDSGVDSTAFAPPTAQVPTNVTRIVRALNHRDQNGIPQIAFYQRGVGTDSDAEDKLVSGLSGDDISEHIREAYAFVANNFDPQTQEDLDDASKPIDEITILGFSRGAYTARCIATMITDIGLLTKKGMENFWGIFGDWMKQDMKGNESEWFKSAYGKFVPFTDPEYRGTLIKEKLTRWGMPIRAVGCWDTVGALGIPLPWSAENVKPYSFVNTKVAQHVQHAFHALAIDEHRNLFSPTLWEQPDEPHKLNVLKQCWFPGSHSNIGGSWPDAGISNISLAWMISQLEDTDGGILSFDPEYLNFVQDLANKYYTKVGEPIRPWGFGKLYDSSIIDGAVTFTEAVTPITRTPGRYHQISLEDGKPTMKRLMDTNECIHRCVRVRIDAGGPGIEELATTSVTGKIFNLVKEQVGIHSQVKKELATYVSSALTNYELQQAPSVKVEVDHAYAGSGGVFWKGKDGLGDLPEDTLGRTEIRLLQRSAERKS</sequence>
<reference evidence="2 3" key="1">
    <citation type="submission" date="2016-04" db="EMBL/GenBank/DDBJ databases">
        <title>A degradative enzymes factory behind the ericoid mycorrhizal symbiosis.</title>
        <authorList>
            <consortium name="DOE Joint Genome Institute"/>
            <person name="Martino E."/>
            <person name="Morin E."/>
            <person name="Grelet G."/>
            <person name="Kuo A."/>
            <person name="Kohler A."/>
            <person name="Daghino S."/>
            <person name="Barry K."/>
            <person name="Choi C."/>
            <person name="Cichocki N."/>
            <person name="Clum A."/>
            <person name="Copeland A."/>
            <person name="Hainaut M."/>
            <person name="Haridas S."/>
            <person name="Labutti K."/>
            <person name="Lindquist E."/>
            <person name="Lipzen A."/>
            <person name="Khouja H.-R."/>
            <person name="Murat C."/>
            <person name="Ohm R."/>
            <person name="Olson A."/>
            <person name="Spatafora J."/>
            <person name="Veneault-Fourrey C."/>
            <person name="Henrissat B."/>
            <person name="Grigoriev I."/>
            <person name="Martin F."/>
            <person name="Perotto S."/>
        </authorList>
    </citation>
    <scope>NUCLEOTIDE SEQUENCE [LARGE SCALE GENOMIC DNA]</scope>
    <source>
        <strain evidence="2 3">E</strain>
    </source>
</reference>
<dbReference type="AlphaFoldDB" id="A0A2J6T7V5"/>
<dbReference type="GeneID" id="36580805"/>
<evidence type="ECO:0000259" key="1">
    <source>
        <dbReference type="Pfam" id="PF09994"/>
    </source>
</evidence>
<accession>A0A2J6T7V5</accession>
<dbReference type="InterPro" id="IPR018712">
    <property type="entry name" value="Tle1-like_cat"/>
</dbReference>
<dbReference type="Proteomes" id="UP000235371">
    <property type="component" value="Unassembled WGS sequence"/>
</dbReference>
<organism evidence="2 3">
    <name type="scientific">Hyaloscypha bicolor E</name>
    <dbReference type="NCBI Taxonomy" id="1095630"/>
    <lineage>
        <taxon>Eukaryota</taxon>
        <taxon>Fungi</taxon>
        <taxon>Dikarya</taxon>
        <taxon>Ascomycota</taxon>
        <taxon>Pezizomycotina</taxon>
        <taxon>Leotiomycetes</taxon>
        <taxon>Helotiales</taxon>
        <taxon>Hyaloscyphaceae</taxon>
        <taxon>Hyaloscypha</taxon>
        <taxon>Hyaloscypha bicolor</taxon>
    </lineage>
</organism>
<dbReference type="PANTHER" id="PTHR33840:SF1">
    <property type="entry name" value="TLE1 PHOSPHOLIPASE DOMAIN-CONTAINING PROTEIN"/>
    <property type="match status" value="1"/>
</dbReference>
<name>A0A2J6T7V5_9HELO</name>